<dbReference type="EMBL" id="CAEZWT010000015">
    <property type="protein sequence ID" value="CAB4663726.1"/>
    <property type="molecule type" value="Genomic_DNA"/>
</dbReference>
<dbReference type="AlphaFoldDB" id="A0A6J6LPR6"/>
<name>A0A6J6LPR6_9ZZZZ</name>
<dbReference type="InterPro" id="IPR002696">
    <property type="entry name" value="Membr_insert_effic_factor_YidD"/>
</dbReference>
<evidence type="ECO:0000313" key="5">
    <source>
        <dbReference type="EMBL" id="CAB5063422.1"/>
    </source>
</evidence>
<dbReference type="Pfam" id="PF01809">
    <property type="entry name" value="YidD"/>
    <property type="match status" value="1"/>
</dbReference>
<reference evidence="1" key="1">
    <citation type="submission" date="2020-05" db="EMBL/GenBank/DDBJ databases">
        <authorList>
            <person name="Chiriac C."/>
            <person name="Salcher M."/>
            <person name="Ghai R."/>
            <person name="Kavagutti S V."/>
        </authorList>
    </citation>
    <scope>NUCLEOTIDE SEQUENCE</scope>
</reference>
<protein>
    <submittedName>
        <fullName evidence="1">Unannotated protein</fullName>
    </submittedName>
</protein>
<dbReference type="PANTHER" id="PTHR33383">
    <property type="entry name" value="MEMBRANE PROTEIN INSERTION EFFICIENCY FACTOR-RELATED"/>
    <property type="match status" value="1"/>
</dbReference>
<sequence>MKAIVVGLIKIYQQWISPMSAPKCKYYPSCSSYAVTAINTYGLKGLFMSVWRLMRCNPWSHGGVDYVPLNSTNTNEALSL</sequence>
<dbReference type="EMBL" id="CAFBQL010000011">
    <property type="protein sequence ID" value="CAB5063422.1"/>
    <property type="molecule type" value="Genomic_DNA"/>
</dbReference>
<dbReference type="NCBIfam" id="TIGR00278">
    <property type="entry name" value="membrane protein insertion efficiency factor YidD"/>
    <property type="match status" value="1"/>
</dbReference>
<dbReference type="SMART" id="SM01234">
    <property type="entry name" value="Haemolytic"/>
    <property type="match status" value="1"/>
</dbReference>
<dbReference type="EMBL" id="CAEZZC010000019">
    <property type="protein sequence ID" value="CAB4757568.1"/>
    <property type="molecule type" value="Genomic_DNA"/>
</dbReference>
<gene>
    <name evidence="1" type="ORF">UFOPK2289_00707</name>
    <name evidence="2" type="ORF">UFOPK2822_01240</name>
    <name evidence="3" type="ORF">UFOPK3346_01314</name>
    <name evidence="4" type="ORF">UFOPK3670_01373</name>
    <name evidence="5" type="ORF">UFOPK4308_01321</name>
</gene>
<dbReference type="PANTHER" id="PTHR33383:SF1">
    <property type="entry name" value="MEMBRANE PROTEIN INSERTION EFFICIENCY FACTOR-RELATED"/>
    <property type="match status" value="1"/>
</dbReference>
<accession>A0A6J6LPR6</accession>
<evidence type="ECO:0000313" key="2">
    <source>
        <dbReference type="EMBL" id="CAB4757568.1"/>
    </source>
</evidence>
<proteinExistence type="inferred from homology"/>
<organism evidence="1">
    <name type="scientific">freshwater metagenome</name>
    <dbReference type="NCBI Taxonomy" id="449393"/>
    <lineage>
        <taxon>unclassified sequences</taxon>
        <taxon>metagenomes</taxon>
        <taxon>ecological metagenomes</taxon>
    </lineage>
</organism>
<dbReference type="EMBL" id="CAFBMV010000014">
    <property type="protein sequence ID" value="CAB4932383.1"/>
    <property type="molecule type" value="Genomic_DNA"/>
</dbReference>
<evidence type="ECO:0000313" key="1">
    <source>
        <dbReference type="EMBL" id="CAB4663726.1"/>
    </source>
</evidence>
<dbReference type="EMBL" id="CAFBLE010000015">
    <property type="protein sequence ID" value="CAB4875689.1"/>
    <property type="molecule type" value="Genomic_DNA"/>
</dbReference>
<evidence type="ECO:0000313" key="3">
    <source>
        <dbReference type="EMBL" id="CAB4875689.1"/>
    </source>
</evidence>
<evidence type="ECO:0000313" key="4">
    <source>
        <dbReference type="EMBL" id="CAB4932383.1"/>
    </source>
</evidence>
<dbReference type="HAMAP" id="MF_00386">
    <property type="entry name" value="UPF0161_YidD"/>
    <property type="match status" value="1"/>
</dbReference>